<evidence type="ECO:0000256" key="5">
    <source>
        <dbReference type="ARBA" id="ARBA00022692"/>
    </source>
</evidence>
<dbReference type="GO" id="GO:0000030">
    <property type="term" value="F:mannosyltransferase activity"/>
    <property type="evidence" value="ECO:0007669"/>
    <property type="project" value="InterPro"/>
</dbReference>
<keyword evidence="5 8" id="KW-0812">Transmembrane</keyword>
<evidence type="ECO:0000313" key="11">
    <source>
        <dbReference type="Proteomes" id="UP000231388"/>
    </source>
</evidence>
<feature type="domain" description="ArnT-like N-terminal" evidence="9">
    <location>
        <begin position="119"/>
        <end position="282"/>
    </location>
</feature>
<evidence type="ECO:0000256" key="8">
    <source>
        <dbReference type="SAM" id="Phobius"/>
    </source>
</evidence>
<feature type="transmembrane region" description="Helical" evidence="8">
    <location>
        <begin position="345"/>
        <end position="361"/>
    </location>
</feature>
<evidence type="ECO:0000259" key="9">
    <source>
        <dbReference type="Pfam" id="PF02366"/>
    </source>
</evidence>
<dbReference type="Pfam" id="PF02366">
    <property type="entry name" value="PMT"/>
    <property type="match status" value="1"/>
</dbReference>
<dbReference type="GO" id="GO:0006493">
    <property type="term" value="P:protein O-linked glycosylation"/>
    <property type="evidence" value="ECO:0007669"/>
    <property type="project" value="InterPro"/>
</dbReference>
<accession>A0A2G9XD16</accession>
<evidence type="ECO:0000313" key="10">
    <source>
        <dbReference type="EMBL" id="PIP04827.1"/>
    </source>
</evidence>
<keyword evidence="4" id="KW-0808">Transferase</keyword>
<proteinExistence type="predicted"/>
<keyword evidence="3" id="KW-0328">Glycosyltransferase</keyword>
<feature type="transmembrane region" description="Helical" evidence="8">
    <location>
        <begin position="31"/>
        <end position="51"/>
    </location>
</feature>
<dbReference type="GO" id="GO:0005886">
    <property type="term" value="C:plasma membrane"/>
    <property type="evidence" value="ECO:0007669"/>
    <property type="project" value="UniProtKB-SubCell"/>
</dbReference>
<comment type="subcellular location">
    <subcellularLocation>
        <location evidence="1">Cell membrane</location>
        <topology evidence="1">Multi-pass membrane protein</topology>
    </subcellularLocation>
</comment>
<feature type="transmembrane region" description="Helical" evidence="8">
    <location>
        <begin position="373"/>
        <end position="393"/>
    </location>
</feature>
<reference evidence="10 11" key="1">
    <citation type="submission" date="2017-09" db="EMBL/GenBank/DDBJ databases">
        <title>Depth-based differentiation of microbial function through sediment-hosted aquifers and enrichment of novel symbionts in the deep terrestrial subsurface.</title>
        <authorList>
            <person name="Probst A.J."/>
            <person name="Ladd B."/>
            <person name="Jarett J.K."/>
            <person name="Geller-Mcgrath D.E."/>
            <person name="Sieber C.M."/>
            <person name="Emerson J.B."/>
            <person name="Anantharaman K."/>
            <person name="Thomas B.C."/>
            <person name="Malmstrom R."/>
            <person name="Stieglmeier M."/>
            <person name="Klingl A."/>
            <person name="Woyke T."/>
            <person name="Ryan C.M."/>
            <person name="Banfield J.F."/>
        </authorList>
    </citation>
    <scope>NUCLEOTIDE SEQUENCE [LARGE SCALE GENOMIC DNA]</scope>
    <source>
        <strain evidence="10">CG23_combo_of_CG06-09_8_20_14_all_40_14</strain>
    </source>
</reference>
<dbReference type="PANTHER" id="PTHR33908">
    <property type="entry name" value="MANNOSYLTRANSFERASE YKCB-RELATED"/>
    <property type="match status" value="1"/>
</dbReference>
<gene>
    <name evidence="10" type="ORF">COX53_00505</name>
</gene>
<evidence type="ECO:0000256" key="6">
    <source>
        <dbReference type="ARBA" id="ARBA00022989"/>
    </source>
</evidence>
<feature type="transmembrane region" description="Helical" evidence="8">
    <location>
        <begin position="206"/>
        <end position="233"/>
    </location>
</feature>
<sequence length="554" mass="63863">MLKIKNEGKKLKVRGTWDWLKIFISGCEHKLLIGIVLLGIILRFCGLNWGYPFIFQPDEDTLVRGATGIRFDPNPHHFDWPTLQTYLLFFVISIWAKFTDFLALLGLKPLVNNLFPIWFDRPFVFYLWGRIISALAGGGSLILTYLISKKIFNKKTAFLAVFLLAISLQNIEDSHFATLDSSMTFWMLLAFYFAQRIYEKGILKYYILAGFVSGLAASTKYNGGAIFLVVVVYHILLAAKEKFSVKETLFSKKLGFSILFAVFGFLLGTPYAVLDFRTFIRFDSPKGALWQFSRQSGISFFKRYGNLLLLENTFRKYSFLSLGVYTSLLSVWGLASCAIFKYKKGLAGILSFTLFYLWYVGQFPQFLSQYFNPLYPFLVIFAAFGFFEVLGLLGRKRREIFILISLIFFGLSLWHAVKLVFVFSTKDTRLQARDYIYKNAPAGTWIALAGADKMEIEEYNNEDNTGYNLKSLSFLIDAIGRHESERFVISALKEEYKIGYVVVGDYGLDYVLAHPYDPGFENYSSAQWTVQNLEEVMRFKPRFYNEPWVIVYKL</sequence>
<dbReference type="InterPro" id="IPR003342">
    <property type="entry name" value="ArnT-like_N"/>
</dbReference>
<name>A0A2G9XD16_UNCKA</name>
<dbReference type="AlphaFoldDB" id="A0A2G9XD16"/>
<feature type="transmembrane region" description="Helical" evidence="8">
    <location>
        <begin position="317"/>
        <end position="340"/>
    </location>
</feature>
<feature type="transmembrane region" description="Helical" evidence="8">
    <location>
        <begin position="254"/>
        <end position="274"/>
    </location>
</feature>
<feature type="transmembrane region" description="Helical" evidence="8">
    <location>
        <begin position="123"/>
        <end position="145"/>
    </location>
</feature>
<organism evidence="10 11">
    <name type="scientific">candidate division WWE3 bacterium CG23_combo_of_CG06-09_8_20_14_all_40_14</name>
    <dbReference type="NCBI Taxonomy" id="1975095"/>
    <lineage>
        <taxon>Bacteria</taxon>
        <taxon>Katanobacteria</taxon>
    </lineage>
</organism>
<dbReference type="GO" id="GO:0016763">
    <property type="term" value="F:pentosyltransferase activity"/>
    <property type="evidence" value="ECO:0007669"/>
    <property type="project" value="TreeGrafter"/>
</dbReference>
<keyword evidence="6 8" id="KW-1133">Transmembrane helix</keyword>
<comment type="caution">
    <text evidence="10">The sequence shown here is derived from an EMBL/GenBank/DDBJ whole genome shotgun (WGS) entry which is preliminary data.</text>
</comment>
<dbReference type="EMBL" id="PCQY01000006">
    <property type="protein sequence ID" value="PIP04827.1"/>
    <property type="molecule type" value="Genomic_DNA"/>
</dbReference>
<keyword evidence="7 8" id="KW-0472">Membrane</keyword>
<evidence type="ECO:0000256" key="1">
    <source>
        <dbReference type="ARBA" id="ARBA00004651"/>
    </source>
</evidence>
<feature type="transmembrane region" description="Helical" evidence="8">
    <location>
        <begin position="86"/>
        <end position="111"/>
    </location>
</feature>
<keyword evidence="2" id="KW-1003">Cell membrane</keyword>
<feature type="transmembrane region" description="Helical" evidence="8">
    <location>
        <begin position="400"/>
        <end position="423"/>
    </location>
</feature>
<dbReference type="PANTHER" id="PTHR33908:SF11">
    <property type="entry name" value="MEMBRANE PROTEIN"/>
    <property type="match status" value="1"/>
</dbReference>
<dbReference type="GO" id="GO:0009103">
    <property type="term" value="P:lipopolysaccharide biosynthetic process"/>
    <property type="evidence" value="ECO:0007669"/>
    <property type="project" value="UniProtKB-ARBA"/>
</dbReference>
<dbReference type="InterPro" id="IPR050297">
    <property type="entry name" value="LipidA_mod_glycosyltrf_83"/>
</dbReference>
<evidence type="ECO:0000256" key="2">
    <source>
        <dbReference type="ARBA" id="ARBA00022475"/>
    </source>
</evidence>
<evidence type="ECO:0000256" key="3">
    <source>
        <dbReference type="ARBA" id="ARBA00022676"/>
    </source>
</evidence>
<evidence type="ECO:0000256" key="4">
    <source>
        <dbReference type="ARBA" id="ARBA00022679"/>
    </source>
</evidence>
<evidence type="ECO:0000256" key="7">
    <source>
        <dbReference type="ARBA" id="ARBA00023136"/>
    </source>
</evidence>
<dbReference type="Proteomes" id="UP000231388">
    <property type="component" value="Unassembled WGS sequence"/>
</dbReference>
<protein>
    <recommendedName>
        <fullName evidence="9">ArnT-like N-terminal domain-containing protein</fullName>
    </recommendedName>
</protein>